<dbReference type="eggNOG" id="ENOG502S68X">
    <property type="taxonomic scope" value="Eukaryota"/>
</dbReference>
<accession>A0A1I7RW63</accession>
<dbReference type="EMBL" id="CAJFDI010000002">
    <property type="protein sequence ID" value="CAD5214577.1"/>
    <property type="molecule type" value="Genomic_DNA"/>
</dbReference>
<dbReference type="PANTHER" id="PTHR36944">
    <property type="entry name" value="PROTEIN CBG02791-RELATED"/>
    <property type="match status" value="1"/>
</dbReference>
<feature type="signal peptide" evidence="1">
    <location>
        <begin position="1"/>
        <end position="29"/>
    </location>
</feature>
<dbReference type="EMBL" id="CAJFCV020000002">
    <property type="protein sequence ID" value="CAG9095185.1"/>
    <property type="molecule type" value="Genomic_DNA"/>
</dbReference>
<dbReference type="WBParaSite" id="BXY_0497600.1">
    <property type="protein sequence ID" value="BXY_0497600.1"/>
    <property type="gene ID" value="BXY_0497600"/>
</dbReference>
<dbReference type="AlphaFoldDB" id="A0A1I7RW63"/>
<dbReference type="PANTHER" id="PTHR36944:SF4">
    <property type="entry name" value="CPG4 DOMAIN-CONTAINING PROTEIN"/>
    <property type="match status" value="1"/>
</dbReference>
<protein>
    <submittedName>
        <fullName evidence="2">(pine wood nematode) hypothetical protein</fullName>
    </submittedName>
</protein>
<dbReference type="OrthoDB" id="5845707at2759"/>
<keyword evidence="1" id="KW-0732">Signal</keyword>
<evidence type="ECO:0000313" key="3">
    <source>
        <dbReference type="EMBL" id="CAG9095185.1"/>
    </source>
</evidence>
<sequence length="284" mass="32403">MMNAIGIYRRCVDKVFWLAVCISIFFTRCIPFPDDCTDHCVSQMQMMLDTIPATKNTSWALHQRSLLQRQAGGKSENQTPDIAGVSTMNKFFTQVCLSYESVEHCLEKCGGNSKQLLMVKQTYAGLKLICKDYRKDFFSALPCLTQYEPLAMSKCSAQIQQSHITTANFTSAIVNREFYSIRLKFRFLCKDLSAMINCMEPIVRAGCGDRSTNLMLHFITLEFSSFEQLYSQLAFNEPLPHHCRSLLSLSNGRNNLFQPRTFVLNMAATTQTIKFTKQKQAFSM</sequence>
<evidence type="ECO:0000313" key="5">
    <source>
        <dbReference type="Proteomes" id="UP000659654"/>
    </source>
</evidence>
<proteinExistence type="predicted"/>
<name>A0A1I7RW63_BURXY</name>
<organism evidence="4 6">
    <name type="scientific">Bursaphelenchus xylophilus</name>
    <name type="common">Pinewood nematode worm</name>
    <name type="synonym">Aphelenchoides xylophilus</name>
    <dbReference type="NCBI Taxonomy" id="6326"/>
    <lineage>
        <taxon>Eukaryota</taxon>
        <taxon>Metazoa</taxon>
        <taxon>Ecdysozoa</taxon>
        <taxon>Nematoda</taxon>
        <taxon>Chromadorea</taxon>
        <taxon>Rhabditida</taxon>
        <taxon>Tylenchina</taxon>
        <taxon>Tylenchomorpha</taxon>
        <taxon>Aphelenchoidea</taxon>
        <taxon>Aphelenchoididae</taxon>
        <taxon>Bursaphelenchus</taxon>
    </lineage>
</organism>
<dbReference type="Proteomes" id="UP000659654">
    <property type="component" value="Unassembled WGS sequence"/>
</dbReference>
<feature type="chain" id="PRO_5036308674" evidence="1">
    <location>
        <begin position="30"/>
        <end position="284"/>
    </location>
</feature>
<evidence type="ECO:0000313" key="4">
    <source>
        <dbReference type="Proteomes" id="UP000095284"/>
    </source>
</evidence>
<reference evidence="3" key="2">
    <citation type="submission" date="2020-08" db="EMBL/GenBank/DDBJ databases">
        <authorList>
            <person name="Kikuchi T."/>
        </authorList>
    </citation>
    <scope>NUCLEOTIDE SEQUENCE</scope>
    <source>
        <strain evidence="2">Ka4C1</strain>
    </source>
</reference>
<evidence type="ECO:0000313" key="2">
    <source>
        <dbReference type="EMBL" id="CAD5214577.1"/>
    </source>
</evidence>
<evidence type="ECO:0000313" key="6">
    <source>
        <dbReference type="WBParaSite" id="BXY_0497600.1"/>
    </source>
</evidence>
<keyword evidence="5" id="KW-1185">Reference proteome</keyword>
<dbReference type="Proteomes" id="UP000095284">
    <property type="component" value="Unplaced"/>
</dbReference>
<dbReference type="Proteomes" id="UP000582659">
    <property type="component" value="Unassembled WGS sequence"/>
</dbReference>
<evidence type="ECO:0000256" key="1">
    <source>
        <dbReference type="SAM" id="SignalP"/>
    </source>
</evidence>
<reference evidence="6" key="1">
    <citation type="submission" date="2016-11" db="UniProtKB">
        <authorList>
            <consortium name="WormBaseParasite"/>
        </authorList>
    </citation>
    <scope>IDENTIFICATION</scope>
</reference>
<gene>
    <name evidence="2" type="ORF">BXYJ_LOCUS3599</name>
</gene>